<evidence type="ECO:0000256" key="7">
    <source>
        <dbReference type="ARBA" id="ARBA00023033"/>
    </source>
</evidence>
<dbReference type="PANTHER" id="PTHR47944">
    <property type="entry name" value="CYTOCHROME P450 98A9"/>
    <property type="match status" value="1"/>
</dbReference>
<dbReference type="EMBL" id="CM035419">
    <property type="protein sequence ID" value="KAH7415802.1"/>
    <property type="molecule type" value="Genomic_DNA"/>
</dbReference>
<feature type="binding site" description="axial binding residue" evidence="8">
    <location>
        <position position="463"/>
    </location>
    <ligand>
        <name>heme</name>
        <dbReference type="ChEBI" id="CHEBI:30413"/>
    </ligand>
    <ligandPart>
        <name>Fe</name>
        <dbReference type="ChEBI" id="CHEBI:18248"/>
    </ligandPart>
</feature>
<gene>
    <name evidence="11" type="ORF">KP509_14G061600</name>
</gene>
<comment type="cofactor">
    <cofactor evidence="1 8">
        <name>heme</name>
        <dbReference type="ChEBI" id="CHEBI:30413"/>
    </cofactor>
</comment>
<accession>A0A8T2TCD9</accession>
<dbReference type="PROSITE" id="PS00086">
    <property type="entry name" value="CYTOCHROME_P450"/>
    <property type="match status" value="1"/>
</dbReference>
<evidence type="ECO:0000256" key="8">
    <source>
        <dbReference type="PIRSR" id="PIRSR602401-1"/>
    </source>
</evidence>
<feature type="transmembrane region" description="Helical" evidence="10">
    <location>
        <begin position="12"/>
        <end position="34"/>
    </location>
</feature>
<dbReference type="InterPro" id="IPR017972">
    <property type="entry name" value="Cyt_P450_CS"/>
</dbReference>
<evidence type="ECO:0000256" key="10">
    <source>
        <dbReference type="SAM" id="Phobius"/>
    </source>
</evidence>
<sequence length="530" mass="59529">MEIVDWASDAVAMVPAYVMVIAGLISFMFIYTAFSKWSSGGKSKRRMAPSPRALPIIGHMHMLWVNPHQSLYHLSKVYGPVFSLRLGSVPALVVCNAESARQILITHDKVAAGRPPILSIPRTCFGGPDIAFSSPGPYWRLMRQICVTEFFSNKRLEYFHYIRWEELGSMMRSVLAAAGTPVPVLKTVQINNNNVISRMIIGKRMDECQGEGGADNVVSIIVDMISILGGFNPGDYISWLASTDLLGLLKKARKVQHRSVVVFQDLINGRRAIRAPGSPPKDFLDLLLDAAEDTKHQELKLEDRHIRAILMDMYAAGTDTSASTTEWAMSELLANPETLQKAQEELDRVIGRERVVQESDIPNLPYLKESDIPNLPYPIYEAMRLHRAAPLLAPHYAMEDCEISGFHVAAGTVLYVDAWAIGKDEKVWSEPFRFRPERFQDSNIDVLGQHFGLIPFGSGRRICPGWRLGLLNVEIVLASLLHGFDWSVAEKPDMDEKFSIIMSRKNKLVATPTPRLPAHVYDQYFRERQA</sequence>
<dbReference type="FunFam" id="1.10.630.10:FF:000126">
    <property type="entry name" value="Predicted protein"/>
    <property type="match status" value="1"/>
</dbReference>
<keyword evidence="3 8" id="KW-0349">Heme</keyword>
<dbReference type="GO" id="GO:0004497">
    <property type="term" value="F:monooxygenase activity"/>
    <property type="evidence" value="ECO:0007669"/>
    <property type="project" value="UniProtKB-KW"/>
</dbReference>
<evidence type="ECO:0000256" key="5">
    <source>
        <dbReference type="ARBA" id="ARBA00023002"/>
    </source>
</evidence>
<name>A0A8T2TCD9_CERRI</name>
<dbReference type="Pfam" id="PF00067">
    <property type="entry name" value="p450"/>
    <property type="match status" value="1"/>
</dbReference>
<evidence type="ECO:0000256" key="4">
    <source>
        <dbReference type="ARBA" id="ARBA00022723"/>
    </source>
</evidence>
<dbReference type="GO" id="GO:0016705">
    <property type="term" value="F:oxidoreductase activity, acting on paired donors, with incorporation or reduction of molecular oxygen"/>
    <property type="evidence" value="ECO:0007669"/>
    <property type="project" value="InterPro"/>
</dbReference>
<keyword evidence="10" id="KW-0812">Transmembrane</keyword>
<evidence type="ECO:0000256" key="9">
    <source>
        <dbReference type="RuleBase" id="RU000461"/>
    </source>
</evidence>
<dbReference type="SUPFAM" id="SSF48264">
    <property type="entry name" value="Cytochrome P450"/>
    <property type="match status" value="1"/>
</dbReference>
<evidence type="ECO:0000256" key="6">
    <source>
        <dbReference type="ARBA" id="ARBA00023004"/>
    </source>
</evidence>
<keyword evidence="5 9" id="KW-0560">Oxidoreductase</keyword>
<dbReference type="PRINTS" id="PR00463">
    <property type="entry name" value="EP450I"/>
</dbReference>
<keyword evidence="7 9" id="KW-0503">Monooxygenase</keyword>
<keyword evidence="10" id="KW-1133">Transmembrane helix</keyword>
<keyword evidence="4 8" id="KW-0479">Metal-binding</keyword>
<dbReference type="AlphaFoldDB" id="A0A8T2TCD9"/>
<dbReference type="PRINTS" id="PR00385">
    <property type="entry name" value="P450"/>
</dbReference>
<evidence type="ECO:0000313" key="11">
    <source>
        <dbReference type="EMBL" id="KAH7415802.1"/>
    </source>
</evidence>
<evidence type="ECO:0000313" key="12">
    <source>
        <dbReference type="Proteomes" id="UP000825935"/>
    </source>
</evidence>
<dbReference type="InterPro" id="IPR036396">
    <property type="entry name" value="Cyt_P450_sf"/>
</dbReference>
<dbReference type="InterPro" id="IPR001128">
    <property type="entry name" value="Cyt_P450"/>
</dbReference>
<proteinExistence type="inferred from homology"/>
<comment type="caution">
    <text evidence="11">The sequence shown here is derived from an EMBL/GenBank/DDBJ whole genome shotgun (WGS) entry which is preliminary data.</text>
</comment>
<protein>
    <recommendedName>
        <fullName evidence="13">Cytochrome P450</fullName>
    </recommendedName>
</protein>
<dbReference type="GO" id="GO:0005506">
    <property type="term" value="F:iron ion binding"/>
    <property type="evidence" value="ECO:0007669"/>
    <property type="project" value="InterPro"/>
</dbReference>
<dbReference type="GO" id="GO:0020037">
    <property type="term" value="F:heme binding"/>
    <property type="evidence" value="ECO:0007669"/>
    <property type="project" value="InterPro"/>
</dbReference>
<dbReference type="OrthoDB" id="1103324at2759"/>
<dbReference type="InterPro" id="IPR002401">
    <property type="entry name" value="Cyt_P450_E_grp-I"/>
</dbReference>
<dbReference type="Gene3D" id="1.10.630.10">
    <property type="entry name" value="Cytochrome P450"/>
    <property type="match status" value="1"/>
</dbReference>
<keyword evidence="10" id="KW-0472">Membrane</keyword>
<dbReference type="Proteomes" id="UP000825935">
    <property type="component" value="Chromosome 14"/>
</dbReference>
<evidence type="ECO:0000256" key="3">
    <source>
        <dbReference type="ARBA" id="ARBA00022617"/>
    </source>
</evidence>
<organism evidence="11 12">
    <name type="scientific">Ceratopteris richardii</name>
    <name type="common">Triangle waterfern</name>
    <dbReference type="NCBI Taxonomy" id="49495"/>
    <lineage>
        <taxon>Eukaryota</taxon>
        <taxon>Viridiplantae</taxon>
        <taxon>Streptophyta</taxon>
        <taxon>Embryophyta</taxon>
        <taxon>Tracheophyta</taxon>
        <taxon>Polypodiopsida</taxon>
        <taxon>Polypodiidae</taxon>
        <taxon>Polypodiales</taxon>
        <taxon>Pteridineae</taxon>
        <taxon>Pteridaceae</taxon>
        <taxon>Parkerioideae</taxon>
        <taxon>Ceratopteris</taxon>
    </lineage>
</organism>
<keyword evidence="6 8" id="KW-0408">Iron</keyword>
<evidence type="ECO:0000256" key="1">
    <source>
        <dbReference type="ARBA" id="ARBA00001971"/>
    </source>
</evidence>
<evidence type="ECO:0008006" key="13">
    <source>
        <dbReference type="Google" id="ProtNLM"/>
    </source>
</evidence>
<reference evidence="11" key="1">
    <citation type="submission" date="2021-08" db="EMBL/GenBank/DDBJ databases">
        <title>WGS assembly of Ceratopteris richardii.</title>
        <authorList>
            <person name="Marchant D.B."/>
            <person name="Chen G."/>
            <person name="Jenkins J."/>
            <person name="Shu S."/>
            <person name="Leebens-Mack J."/>
            <person name="Grimwood J."/>
            <person name="Schmutz J."/>
            <person name="Soltis P."/>
            <person name="Soltis D."/>
            <person name="Chen Z.-H."/>
        </authorList>
    </citation>
    <scope>NUCLEOTIDE SEQUENCE</scope>
    <source>
        <strain evidence="11">Whitten #5841</strain>
        <tissue evidence="11">Leaf</tissue>
    </source>
</reference>
<dbReference type="CDD" id="cd20618">
    <property type="entry name" value="CYP71_clan"/>
    <property type="match status" value="1"/>
</dbReference>
<comment type="similarity">
    <text evidence="2 9">Belongs to the cytochrome P450 family.</text>
</comment>
<dbReference type="PANTHER" id="PTHR47944:SF4">
    <property type="entry name" value="OS09G0441700 PROTEIN"/>
    <property type="match status" value="1"/>
</dbReference>
<dbReference type="GO" id="GO:0044550">
    <property type="term" value="P:secondary metabolite biosynthetic process"/>
    <property type="evidence" value="ECO:0007669"/>
    <property type="project" value="UniProtKB-ARBA"/>
</dbReference>
<evidence type="ECO:0000256" key="2">
    <source>
        <dbReference type="ARBA" id="ARBA00010617"/>
    </source>
</evidence>
<keyword evidence="12" id="KW-1185">Reference proteome</keyword>